<dbReference type="InterPro" id="IPR027417">
    <property type="entry name" value="P-loop_NTPase"/>
</dbReference>
<sequence>MGVRNYLVEGVSGTGKTAVADELTRLGLHVVHGDRTLAYQGDPVTGAPTDTADHEHHLWDVERVRALVADRSVPVTFCCGGSRNVSRFVALFDEVFVLQVDRETLARRLDARPPGEWGSAPAERELVLRLHTSGEDVPAGVAVDATRPLAEVVDELLRRAGLGG</sequence>
<accession>A0A6G6WER6</accession>
<keyword evidence="2" id="KW-1185">Reference proteome</keyword>
<evidence type="ECO:0000313" key="1">
    <source>
        <dbReference type="EMBL" id="QIG43696.1"/>
    </source>
</evidence>
<dbReference type="GO" id="GO:0016301">
    <property type="term" value="F:kinase activity"/>
    <property type="evidence" value="ECO:0007669"/>
    <property type="project" value="UniProtKB-KW"/>
</dbReference>
<dbReference type="SUPFAM" id="SSF52540">
    <property type="entry name" value="P-loop containing nucleoside triphosphate hydrolases"/>
    <property type="match status" value="1"/>
</dbReference>
<keyword evidence="1" id="KW-0808">Transferase</keyword>
<protein>
    <submittedName>
        <fullName evidence="1">Nucleoside kinase</fullName>
    </submittedName>
</protein>
<dbReference type="KEGG" id="nano:G5V58_13830"/>
<dbReference type="EMBL" id="CP049257">
    <property type="protein sequence ID" value="QIG43696.1"/>
    <property type="molecule type" value="Genomic_DNA"/>
</dbReference>
<dbReference type="RefSeq" id="WP_165233700.1">
    <property type="nucleotide sequence ID" value="NZ_CP049257.1"/>
</dbReference>
<gene>
    <name evidence="1" type="ORF">G5V58_13830</name>
</gene>
<dbReference type="Proteomes" id="UP000502996">
    <property type="component" value="Chromosome"/>
</dbReference>
<dbReference type="AlphaFoldDB" id="A0A6G6WER6"/>
<evidence type="ECO:0000313" key="2">
    <source>
        <dbReference type="Proteomes" id="UP000502996"/>
    </source>
</evidence>
<proteinExistence type="predicted"/>
<name>A0A6G6WER6_9ACTN</name>
<keyword evidence="1" id="KW-0418">Kinase</keyword>
<organism evidence="1 2">
    <name type="scientific">Nocardioides anomalus</name>
    <dbReference type="NCBI Taxonomy" id="2712223"/>
    <lineage>
        <taxon>Bacteria</taxon>
        <taxon>Bacillati</taxon>
        <taxon>Actinomycetota</taxon>
        <taxon>Actinomycetes</taxon>
        <taxon>Propionibacteriales</taxon>
        <taxon>Nocardioidaceae</taxon>
        <taxon>Nocardioides</taxon>
    </lineage>
</organism>
<dbReference type="Gene3D" id="3.40.50.300">
    <property type="entry name" value="P-loop containing nucleotide triphosphate hydrolases"/>
    <property type="match status" value="1"/>
</dbReference>
<reference evidence="1 2" key="1">
    <citation type="submission" date="2020-02" db="EMBL/GenBank/DDBJ databases">
        <title>Full genome sequence of Nocardioides sp. R-3366.</title>
        <authorList>
            <person name="Im W.-T."/>
        </authorList>
    </citation>
    <scope>NUCLEOTIDE SEQUENCE [LARGE SCALE GENOMIC DNA]</scope>
    <source>
        <strain evidence="1 2">R-3366</strain>
    </source>
</reference>